<organism evidence="2 3">
    <name type="scientific">Ensete ventricosum</name>
    <name type="common">Abyssinian banana</name>
    <name type="synonym">Musa ensete</name>
    <dbReference type="NCBI Taxonomy" id="4639"/>
    <lineage>
        <taxon>Eukaryota</taxon>
        <taxon>Viridiplantae</taxon>
        <taxon>Streptophyta</taxon>
        <taxon>Embryophyta</taxon>
        <taxon>Tracheophyta</taxon>
        <taxon>Spermatophyta</taxon>
        <taxon>Magnoliopsida</taxon>
        <taxon>Liliopsida</taxon>
        <taxon>Zingiberales</taxon>
        <taxon>Musaceae</taxon>
        <taxon>Ensete</taxon>
    </lineage>
</organism>
<gene>
    <name evidence="2" type="ORF">B296_00035585</name>
</gene>
<feature type="compositionally biased region" description="Basic and acidic residues" evidence="1">
    <location>
        <begin position="33"/>
        <end position="47"/>
    </location>
</feature>
<dbReference type="Proteomes" id="UP000287651">
    <property type="component" value="Unassembled WGS sequence"/>
</dbReference>
<evidence type="ECO:0000256" key="1">
    <source>
        <dbReference type="SAM" id="MobiDB-lite"/>
    </source>
</evidence>
<evidence type="ECO:0000313" key="3">
    <source>
        <dbReference type="Proteomes" id="UP000287651"/>
    </source>
</evidence>
<feature type="region of interest" description="Disordered" evidence="1">
    <location>
        <begin position="1"/>
        <end position="81"/>
    </location>
</feature>
<feature type="compositionally biased region" description="Basic residues" evidence="1">
    <location>
        <begin position="22"/>
        <end position="32"/>
    </location>
</feature>
<evidence type="ECO:0000313" key="2">
    <source>
        <dbReference type="EMBL" id="RRT55417.1"/>
    </source>
</evidence>
<dbReference type="EMBL" id="AMZH03010100">
    <property type="protein sequence ID" value="RRT55417.1"/>
    <property type="molecule type" value="Genomic_DNA"/>
</dbReference>
<name>A0A426YUK3_ENSVE</name>
<reference evidence="2 3" key="1">
    <citation type="journal article" date="2014" name="Agronomy (Basel)">
        <title>A Draft Genome Sequence for Ensete ventricosum, the Drought-Tolerant Tree Against Hunger.</title>
        <authorList>
            <person name="Harrison J."/>
            <person name="Moore K.A."/>
            <person name="Paszkiewicz K."/>
            <person name="Jones T."/>
            <person name="Grant M."/>
            <person name="Ambacheew D."/>
            <person name="Muzemil S."/>
            <person name="Studholme D.J."/>
        </authorList>
    </citation>
    <scope>NUCLEOTIDE SEQUENCE [LARGE SCALE GENOMIC DNA]</scope>
</reference>
<sequence>MANRLDRQLANEYPIQVDVKSKPKKVGRRRVRTRETNHHGGVKEGEAVARPTGHGRRNSEKSRERHRRTSPAPSCRIFSSKGRSKTLERSLLCVAAAAAGTTATPCTPNPESGNK</sequence>
<accession>A0A426YUK3</accession>
<proteinExistence type="predicted"/>
<protein>
    <submittedName>
        <fullName evidence="2">Uncharacterized protein</fullName>
    </submittedName>
</protein>
<dbReference type="AlphaFoldDB" id="A0A426YUK3"/>
<comment type="caution">
    <text evidence="2">The sequence shown here is derived from an EMBL/GenBank/DDBJ whole genome shotgun (WGS) entry which is preliminary data.</text>
</comment>